<evidence type="ECO:0000256" key="1">
    <source>
        <dbReference type="ARBA" id="ARBA00001709"/>
    </source>
</evidence>
<dbReference type="InterPro" id="IPR045004">
    <property type="entry name" value="ECH_dom"/>
</dbReference>
<sequence length="343" mass="37068">MSDLSIRVTGKAGRITLTRPKALNALTHDMSREIDAALIAWENDPAVELVIIDAEGDKAFCAGGDVADIYHAAKGGDFQAARDFWRDEYRMNARIFGYPKPVVSFMQGFTMGGGVGIGCHGSHRVVGESSQVTMPESVIGLIPDVGGSLLLALAPGRLGEYIAMTAARMKAADTLYAGFADYYIPEALWPTLIAALEESGQVGVVTDAAQDPGVAPLANLQSEIDTLFDGEALSDILTQLDQSSSDLATEVKKRIAPHSAISMAAAVEVIHRLRGSQISMEKALELEYRFTYRAQEMSDFQEGVRAQLIDKDRTPKWKYPDKNVPTSVIAQLLMPLGDATLTF</sequence>
<evidence type="ECO:0000256" key="2">
    <source>
        <dbReference type="ARBA" id="ARBA00011915"/>
    </source>
</evidence>
<dbReference type="InterPro" id="IPR029045">
    <property type="entry name" value="ClpP/crotonase-like_dom_sf"/>
</dbReference>
<evidence type="ECO:0000256" key="3">
    <source>
        <dbReference type="ARBA" id="ARBA00022801"/>
    </source>
</evidence>
<reference evidence="5 6" key="1">
    <citation type="submission" date="2019-10" db="EMBL/GenBank/DDBJ databases">
        <title>Epibacterium sp. nov., isolated from seawater.</title>
        <authorList>
            <person name="Zhang X."/>
            <person name="Li N."/>
        </authorList>
    </citation>
    <scope>NUCLEOTIDE SEQUENCE [LARGE SCALE GENOMIC DNA]</scope>
    <source>
        <strain evidence="5 6">SM1969</strain>
    </source>
</reference>
<dbReference type="CDD" id="cd06558">
    <property type="entry name" value="crotonase-like"/>
    <property type="match status" value="1"/>
</dbReference>
<gene>
    <name evidence="5" type="ORF">GG681_03050</name>
</gene>
<dbReference type="Gene3D" id="3.90.226.10">
    <property type="entry name" value="2-enoyl-CoA Hydratase, Chain A, domain 1"/>
    <property type="match status" value="1"/>
</dbReference>
<dbReference type="EC" id="3.1.2.4" evidence="2"/>
<dbReference type="RefSeq" id="WP_153544914.1">
    <property type="nucleotide sequence ID" value="NZ_WIXK01000001.1"/>
</dbReference>
<name>A0A844AK65_9RHOB</name>
<dbReference type="PANTHER" id="PTHR43176:SF3">
    <property type="entry name" value="3-HYDROXYISOBUTYRYL-COA HYDROLASE, MITOCHONDRIAL"/>
    <property type="match status" value="1"/>
</dbReference>
<keyword evidence="3" id="KW-0378">Hydrolase</keyword>
<dbReference type="AlphaFoldDB" id="A0A844AK65"/>
<protein>
    <recommendedName>
        <fullName evidence="2">3-hydroxyisobutyryl-CoA hydrolase</fullName>
        <ecNumber evidence="2">3.1.2.4</ecNumber>
    </recommendedName>
</protein>
<dbReference type="Proteomes" id="UP000436694">
    <property type="component" value="Unassembled WGS sequence"/>
</dbReference>
<organism evidence="5 6">
    <name type="scientific">Tritonibacter aquimaris</name>
    <dbReference type="NCBI Taxonomy" id="2663379"/>
    <lineage>
        <taxon>Bacteria</taxon>
        <taxon>Pseudomonadati</taxon>
        <taxon>Pseudomonadota</taxon>
        <taxon>Alphaproteobacteria</taxon>
        <taxon>Rhodobacterales</taxon>
        <taxon>Paracoccaceae</taxon>
        <taxon>Tritonibacter</taxon>
    </lineage>
</organism>
<dbReference type="GO" id="GO:0005829">
    <property type="term" value="C:cytosol"/>
    <property type="evidence" value="ECO:0007669"/>
    <property type="project" value="TreeGrafter"/>
</dbReference>
<dbReference type="GO" id="GO:0003860">
    <property type="term" value="F:3-hydroxyisobutyryl-CoA hydrolase activity"/>
    <property type="evidence" value="ECO:0007669"/>
    <property type="project" value="UniProtKB-EC"/>
</dbReference>
<evidence type="ECO:0000259" key="4">
    <source>
        <dbReference type="Pfam" id="PF16113"/>
    </source>
</evidence>
<dbReference type="NCBIfam" id="NF004127">
    <property type="entry name" value="PRK05617.1"/>
    <property type="match status" value="1"/>
</dbReference>
<proteinExistence type="predicted"/>
<accession>A0A844AK65</accession>
<dbReference type="SUPFAM" id="SSF52096">
    <property type="entry name" value="ClpP/crotonase"/>
    <property type="match status" value="1"/>
</dbReference>
<dbReference type="GO" id="GO:0006574">
    <property type="term" value="P:L-valine catabolic process"/>
    <property type="evidence" value="ECO:0007669"/>
    <property type="project" value="TreeGrafter"/>
</dbReference>
<comment type="caution">
    <text evidence="5">The sequence shown here is derived from an EMBL/GenBank/DDBJ whole genome shotgun (WGS) entry which is preliminary data.</text>
</comment>
<comment type="catalytic activity">
    <reaction evidence="1">
        <text>3-hydroxy-2-methylpropanoyl-CoA + H2O = 3-hydroxy-2-methylpropanoate + CoA + H(+)</text>
        <dbReference type="Rhea" id="RHEA:20888"/>
        <dbReference type="ChEBI" id="CHEBI:11805"/>
        <dbReference type="ChEBI" id="CHEBI:15377"/>
        <dbReference type="ChEBI" id="CHEBI:15378"/>
        <dbReference type="ChEBI" id="CHEBI:57287"/>
        <dbReference type="ChEBI" id="CHEBI:57340"/>
        <dbReference type="EC" id="3.1.2.4"/>
    </reaction>
</comment>
<dbReference type="GO" id="GO:0016853">
    <property type="term" value="F:isomerase activity"/>
    <property type="evidence" value="ECO:0007669"/>
    <property type="project" value="UniProtKB-KW"/>
</dbReference>
<keyword evidence="5" id="KW-0413">Isomerase</keyword>
<feature type="domain" description="Enoyl-CoA hydratase/isomerase" evidence="4">
    <location>
        <begin position="13"/>
        <end position="331"/>
    </location>
</feature>
<dbReference type="EMBL" id="WIXK01000001">
    <property type="protein sequence ID" value="MQY41605.1"/>
    <property type="molecule type" value="Genomic_DNA"/>
</dbReference>
<keyword evidence="6" id="KW-1185">Reference proteome</keyword>
<evidence type="ECO:0000313" key="5">
    <source>
        <dbReference type="EMBL" id="MQY41605.1"/>
    </source>
</evidence>
<dbReference type="Pfam" id="PF16113">
    <property type="entry name" value="ECH_2"/>
    <property type="match status" value="1"/>
</dbReference>
<dbReference type="InterPro" id="IPR032259">
    <property type="entry name" value="HIBYL-CoA-H"/>
</dbReference>
<dbReference type="PANTHER" id="PTHR43176">
    <property type="entry name" value="3-HYDROXYISOBUTYRYL-COA HYDROLASE-RELATED"/>
    <property type="match status" value="1"/>
</dbReference>
<evidence type="ECO:0000313" key="6">
    <source>
        <dbReference type="Proteomes" id="UP000436694"/>
    </source>
</evidence>